<dbReference type="EMBL" id="FTOI01000002">
    <property type="protein sequence ID" value="SIS48370.1"/>
    <property type="molecule type" value="Genomic_DNA"/>
</dbReference>
<gene>
    <name evidence="1" type="ORF">SAMN05421789_1029</name>
</gene>
<reference evidence="2" key="1">
    <citation type="submission" date="2017-01" db="EMBL/GenBank/DDBJ databases">
        <authorList>
            <person name="Varghese N."/>
            <person name="Submissions S."/>
        </authorList>
    </citation>
    <scope>NUCLEOTIDE SEQUENCE [LARGE SCALE GENOMIC DNA]</scope>
    <source>
        <strain evidence="2">DSM 23145</strain>
    </source>
</reference>
<dbReference type="RefSeq" id="WP_076384895.1">
    <property type="nucleotide sequence ID" value="NZ_FTOI01000002.1"/>
</dbReference>
<evidence type="ECO:0000313" key="1">
    <source>
        <dbReference type="EMBL" id="SIS48370.1"/>
    </source>
</evidence>
<sequence>MIDIKLTKICVGNKFKQGYITSIISPTEIVLDNGESINFESLEPIKFSAEILKEYGYSIDNKIHNFLKIFVLENPIEVYGETYEPGIYLADLKNNISSNRIKFEHEFQNIESMLIDYNMPFNNIN</sequence>
<keyword evidence="2" id="KW-1185">Reference proteome</keyword>
<accession>A0A1N7JGD4</accession>
<evidence type="ECO:0000313" key="2">
    <source>
        <dbReference type="Proteomes" id="UP000185839"/>
    </source>
</evidence>
<dbReference type="Proteomes" id="UP000185839">
    <property type="component" value="Unassembled WGS sequence"/>
</dbReference>
<dbReference type="AlphaFoldDB" id="A0A1N7JGD4"/>
<dbReference type="OrthoDB" id="956134at2"/>
<proteinExistence type="predicted"/>
<organism evidence="1 2">
    <name type="scientific">Kaistella chaponensis</name>
    <dbReference type="NCBI Taxonomy" id="713588"/>
    <lineage>
        <taxon>Bacteria</taxon>
        <taxon>Pseudomonadati</taxon>
        <taxon>Bacteroidota</taxon>
        <taxon>Flavobacteriia</taxon>
        <taxon>Flavobacteriales</taxon>
        <taxon>Weeksellaceae</taxon>
        <taxon>Chryseobacterium group</taxon>
        <taxon>Kaistella</taxon>
    </lineage>
</organism>
<name>A0A1N7JGD4_9FLAO</name>
<protein>
    <submittedName>
        <fullName evidence="1">Uncharacterized protein</fullName>
    </submittedName>
</protein>